<dbReference type="HOGENOM" id="CLU_1451517_0_0_6"/>
<feature type="domain" description="Transglycosylase SLT" evidence="3">
    <location>
        <begin position="67"/>
        <end position="166"/>
    </location>
</feature>
<dbReference type="InterPro" id="IPR008258">
    <property type="entry name" value="Transglycosylase_SLT_dom_1"/>
</dbReference>
<dbReference type="OrthoDB" id="92254at2"/>
<dbReference type="KEGG" id="acu:Atc_1269"/>
<dbReference type="STRING" id="990288.Atc_1269"/>
<dbReference type="InterPro" id="IPR023346">
    <property type="entry name" value="Lysozyme-like_dom_sf"/>
</dbReference>
<proteinExistence type="inferred from homology"/>
<keyword evidence="5" id="KW-1185">Reference proteome</keyword>
<comment type="similarity">
    <text evidence="1">Belongs to the transglycosylase Slt family.</text>
</comment>
<feature type="chain" id="PRO_5003392612" evidence="2">
    <location>
        <begin position="27"/>
        <end position="186"/>
    </location>
</feature>
<dbReference type="EMBL" id="CP002573">
    <property type="protein sequence ID" value="AEK57918.1"/>
    <property type="molecule type" value="Genomic_DNA"/>
</dbReference>
<dbReference type="Gene3D" id="1.10.530.10">
    <property type="match status" value="1"/>
</dbReference>
<evidence type="ECO:0000256" key="1">
    <source>
        <dbReference type="ARBA" id="ARBA00007734"/>
    </source>
</evidence>
<organism evidence="4 5">
    <name type="scientific">Acidithiobacillus caldus (strain SM-1)</name>
    <dbReference type="NCBI Taxonomy" id="990288"/>
    <lineage>
        <taxon>Bacteria</taxon>
        <taxon>Pseudomonadati</taxon>
        <taxon>Pseudomonadota</taxon>
        <taxon>Acidithiobacillia</taxon>
        <taxon>Acidithiobacillales</taxon>
        <taxon>Acidithiobacillaceae</taxon>
        <taxon>Acidithiobacillus</taxon>
    </lineage>
</organism>
<name>F9ZNT8_ACICS</name>
<keyword evidence="2" id="KW-0732">Signal</keyword>
<accession>F9ZNT8</accession>
<evidence type="ECO:0000313" key="4">
    <source>
        <dbReference type="EMBL" id="AEK57918.1"/>
    </source>
</evidence>
<evidence type="ECO:0000259" key="3">
    <source>
        <dbReference type="Pfam" id="PF01464"/>
    </source>
</evidence>
<evidence type="ECO:0000313" key="5">
    <source>
        <dbReference type="Proteomes" id="UP000006135"/>
    </source>
</evidence>
<dbReference type="Proteomes" id="UP000006135">
    <property type="component" value="Chromosome"/>
</dbReference>
<dbReference type="PANTHER" id="PTHR37423:SF2">
    <property type="entry name" value="MEMBRANE-BOUND LYTIC MUREIN TRANSGLYCOSYLASE C"/>
    <property type="match status" value="1"/>
</dbReference>
<dbReference type="RefSeq" id="WP_014002786.1">
    <property type="nucleotide sequence ID" value="NC_015850.1"/>
</dbReference>
<gene>
    <name evidence="4" type="ordered locus">Atc_1269</name>
</gene>
<reference evidence="4 5" key="1">
    <citation type="journal article" date="2011" name="J. Genet. Genomics">
        <title>Unraveling the Acidithiobacillus caldus complete genome and its central metabolisms for carbon assimilation.</title>
        <authorList>
            <person name="You X.Y."/>
            <person name="Guo X."/>
            <person name="Zheng H.J."/>
            <person name="Zhang M.J."/>
            <person name="Liu L.J."/>
            <person name="Zhu Y.Q."/>
            <person name="Zhu B."/>
            <person name="Wang S.Y."/>
            <person name="Zhao G.P."/>
            <person name="Poetsch A."/>
            <person name="Jiang C.Y."/>
            <person name="Liu S.J."/>
        </authorList>
    </citation>
    <scope>NUCLEOTIDE SEQUENCE [LARGE SCALE GENOMIC DNA]</scope>
    <source>
        <strain evidence="4 5">SM-1</strain>
    </source>
</reference>
<dbReference type="Pfam" id="PF01464">
    <property type="entry name" value="SLT"/>
    <property type="match status" value="1"/>
</dbReference>
<sequence>MSAHALYSKAALIAVISGLFSLQSYAPPPPRNTLQACFGASDHALSFTGSYRQKHLTKLAGPYAHLVRVAAQKAKVPAKLVAAVVYVENGGNFAGSAHRVSSAGAIGVMQLMPTTAWDVLRVDPWNAQENIEGGARYLAHLLNRFHGNVRRALMAYNAGPSCIAQGYRPQAAVQYAQRVLALVEDI</sequence>
<dbReference type="AlphaFoldDB" id="F9ZNT8"/>
<feature type="signal peptide" evidence="2">
    <location>
        <begin position="1"/>
        <end position="26"/>
    </location>
</feature>
<protein>
    <submittedName>
        <fullName evidence="4">Transglycosylase, putative</fullName>
    </submittedName>
</protein>
<dbReference type="GeneID" id="92931254"/>
<dbReference type="PANTHER" id="PTHR37423">
    <property type="entry name" value="SOLUBLE LYTIC MUREIN TRANSGLYCOSYLASE-RELATED"/>
    <property type="match status" value="1"/>
</dbReference>
<evidence type="ECO:0000256" key="2">
    <source>
        <dbReference type="SAM" id="SignalP"/>
    </source>
</evidence>
<dbReference type="SUPFAM" id="SSF53955">
    <property type="entry name" value="Lysozyme-like"/>
    <property type="match status" value="1"/>
</dbReference>